<accession>A0A8U0A5K9</accession>
<dbReference type="PANTHER" id="PTHR48086:SF3">
    <property type="entry name" value="SODIUM_PROLINE SYMPORTER"/>
    <property type="match status" value="1"/>
</dbReference>
<dbReference type="PROSITE" id="PS50283">
    <property type="entry name" value="NA_SOLUT_SYMP_3"/>
    <property type="match status" value="1"/>
</dbReference>
<evidence type="ECO:0000313" key="15">
    <source>
        <dbReference type="Proteomes" id="UP000831768"/>
    </source>
</evidence>
<evidence type="ECO:0000256" key="11">
    <source>
        <dbReference type="ARBA" id="ARBA00023201"/>
    </source>
</evidence>
<dbReference type="Proteomes" id="UP000831768">
    <property type="component" value="Plasmid unnamed1"/>
</dbReference>
<evidence type="ECO:0000256" key="3">
    <source>
        <dbReference type="ARBA" id="ARBA00022448"/>
    </source>
</evidence>
<evidence type="ECO:0000256" key="7">
    <source>
        <dbReference type="ARBA" id="ARBA00022989"/>
    </source>
</evidence>
<dbReference type="GO" id="GO:0015293">
    <property type="term" value="F:symporter activity"/>
    <property type="evidence" value="ECO:0007669"/>
    <property type="project" value="UniProtKB-KW"/>
</dbReference>
<geneLocation type="plasmid" evidence="14 15">
    <name>unnamed1</name>
</geneLocation>
<evidence type="ECO:0000256" key="4">
    <source>
        <dbReference type="ARBA" id="ARBA00022475"/>
    </source>
</evidence>
<keyword evidence="6" id="KW-0769">Symport</keyword>
<feature type="transmembrane region" description="Helical" evidence="13">
    <location>
        <begin position="333"/>
        <end position="353"/>
    </location>
</feature>
<evidence type="ECO:0000256" key="12">
    <source>
        <dbReference type="RuleBase" id="RU362091"/>
    </source>
</evidence>
<name>A0A8U0A5K9_9EURY</name>
<dbReference type="RefSeq" id="WP_247994978.1">
    <property type="nucleotide sequence ID" value="NZ_CP096020.1"/>
</dbReference>
<evidence type="ECO:0000256" key="1">
    <source>
        <dbReference type="ARBA" id="ARBA00004651"/>
    </source>
</evidence>
<feature type="transmembrane region" description="Helical" evidence="13">
    <location>
        <begin position="288"/>
        <end position="313"/>
    </location>
</feature>
<keyword evidence="14" id="KW-0614">Plasmid</keyword>
<evidence type="ECO:0000313" key="14">
    <source>
        <dbReference type="EMBL" id="UPM44324.1"/>
    </source>
</evidence>
<dbReference type="PANTHER" id="PTHR48086">
    <property type="entry name" value="SODIUM/PROLINE SYMPORTER-RELATED"/>
    <property type="match status" value="1"/>
</dbReference>
<feature type="transmembrane region" description="Helical" evidence="13">
    <location>
        <begin position="141"/>
        <end position="166"/>
    </location>
</feature>
<keyword evidence="3" id="KW-0813">Transport</keyword>
<keyword evidence="15" id="KW-1185">Reference proteome</keyword>
<evidence type="ECO:0000256" key="13">
    <source>
        <dbReference type="SAM" id="Phobius"/>
    </source>
</evidence>
<gene>
    <name evidence="14" type="ORF">MW046_15050</name>
</gene>
<feature type="transmembrane region" description="Helical" evidence="13">
    <location>
        <begin position="20"/>
        <end position="40"/>
    </location>
</feature>
<feature type="transmembrane region" description="Helical" evidence="13">
    <location>
        <begin position="442"/>
        <end position="461"/>
    </location>
</feature>
<reference evidence="14" key="1">
    <citation type="submission" date="2022-04" db="EMBL/GenBank/DDBJ databases">
        <title>Halocatena sp. nov., isolated from a salt lake.</title>
        <authorList>
            <person name="Cui H.-L."/>
        </authorList>
    </citation>
    <scope>NUCLEOTIDE SEQUENCE</scope>
    <source>
        <strain evidence="14">AD-1</strain>
        <plasmid evidence="14">unnamed1</plasmid>
    </source>
</reference>
<evidence type="ECO:0000256" key="2">
    <source>
        <dbReference type="ARBA" id="ARBA00006434"/>
    </source>
</evidence>
<dbReference type="Pfam" id="PF00474">
    <property type="entry name" value="SSF"/>
    <property type="match status" value="1"/>
</dbReference>
<dbReference type="InterPro" id="IPR050277">
    <property type="entry name" value="Sodium:Solute_Symporter"/>
</dbReference>
<dbReference type="InterPro" id="IPR001734">
    <property type="entry name" value="Na/solute_symporter"/>
</dbReference>
<comment type="subcellular location">
    <subcellularLocation>
        <location evidence="1">Cell membrane</location>
        <topology evidence="1">Multi-pass membrane protein</topology>
    </subcellularLocation>
</comment>
<dbReference type="GO" id="GO:0005886">
    <property type="term" value="C:plasma membrane"/>
    <property type="evidence" value="ECO:0007669"/>
    <property type="project" value="UniProtKB-SubCell"/>
</dbReference>
<dbReference type="CDD" id="cd10322">
    <property type="entry name" value="SLC5sbd"/>
    <property type="match status" value="1"/>
</dbReference>
<dbReference type="AlphaFoldDB" id="A0A8U0A5K9"/>
<evidence type="ECO:0000256" key="10">
    <source>
        <dbReference type="ARBA" id="ARBA00023136"/>
    </source>
</evidence>
<feature type="transmembrane region" description="Helical" evidence="13">
    <location>
        <begin position="414"/>
        <end position="435"/>
    </location>
</feature>
<protein>
    <submittedName>
        <fullName evidence="14">Sodium:solute symporter family protein</fullName>
    </submittedName>
</protein>
<dbReference type="Gene3D" id="1.20.1730.10">
    <property type="entry name" value="Sodium/glucose cotransporter"/>
    <property type="match status" value="1"/>
</dbReference>
<dbReference type="InterPro" id="IPR038377">
    <property type="entry name" value="Na/Glc_symporter_sf"/>
</dbReference>
<feature type="transmembrane region" description="Helical" evidence="13">
    <location>
        <begin position="473"/>
        <end position="492"/>
    </location>
</feature>
<dbReference type="GeneID" id="71929391"/>
<dbReference type="GO" id="GO:0006814">
    <property type="term" value="P:sodium ion transport"/>
    <property type="evidence" value="ECO:0007669"/>
    <property type="project" value="UniProtKB-KW"/>
</dbReference>
<organism evidence="14 15">
    <name type="scientific">Halocatena salina</name>
    <dbReference type="NCBI Taxonomy" id="2934340"/>
    <lineage>
        <taxon>Archaea</taxon>
        <taxon>Methanobacteriati</taxon>
        <taxon>Methanobacteriota</taxon>
        <taxon>Stenosarchaea group</taxon>
        <taxon>Halobacteria</taxon>
        <taxon>Halobacteriales</taxon>
        <taxon>Natronomonadaceae</taxon>
        <taxon>Halocatena</taxon>
    </lineage>
</organism>
<feature type="transmembrane region" description="Helical" evidence="13">
    <location>
        <begin position="255"/>
        <end position="276"/>
    </location>
</feature>
<feature type="transmembrane region" description="Helical" evidence="13">
    <location>
        <begin position="172"/>
        <end position="192"/>
    </location>
</feature>
<dbReference type="KEGG" id="haad:MW046_15050"/>
<feature type="transmembrane region" description="Helical" evidence="13">
    <location>
        <begin position="88"/>
        <end position="110"/>
    </location>
</feature>
<evidence type="ECO:0000256" key="8">
    <source>
        <dbReference type="ARBA" id="ARBA00023053"/>
    </source>
</evidence>
<feature type="transmembrane region" description="Helical" evidence="13">
    <location>
        <begin position="199"/>
        <end position="221"/>
    </location>
</feature>
<keyword evidence="4" id="KW-1003">Cell membrane</keyword>
<dbReference type="EMBL" id="CP096020">
    <property type="protein sequence ID" value="UPM44324.1"/>
    <property type="molecule type" value="Genomic_DNA"/>
</dbReference>
<evidence type="ECO:0000256" key="5">
    <source>
        <dbReference type="ARBA" id="ARBA00022692"/>
    </source>
</evidence>
<evidence type="ECO:0000256" key="6">
    <source>
        <dbReference type="ARBA" id="ARBA00022847"/>
    </source>
</evidence>
<keyword evidence="11" id="KW-0739">Sodium transport</keyword>
<keyword evidence="9" id="KW-0406">Ion transport</keyword>
<feature type="transmembrane region" description="Helical" evidence="13">
    <location>
        <begin position="391"/>
        <end position="408"/>
    </location>
</feature>
<proteinExistence type="inferred from homology"/>
<sequence>MGTFIQLIPPDLSEVISTRLPTALAALGAYILVFLVITYVSRRDYDSSLGDYVVASRGLGWVVASLTLVATVLSGVGMAGFPGTVYSVGIPFIALIIIGYAVTAPSIWYFGRRMWVLGEAHGFNTPGDLLGEYYGSDTVRLYTVIASVAFNTTYIVAQLLAGGIVLTVLSGGYLPFDLSMVIVACVVTLHVTGTGMKGIAYLDAFNGALIAVLMGVFAFFITQSAGSVSSIFTALGTEQAAYTTVPGVTGEFTPAVIILFGILVTLGNSLVAPAAWVRMYALDSERNFARVAGTMIVVFTLIYVFGTVIIGIYGRSALPSGINPDTVSSLLAFEVMPFALAALFLVGILAAVISTTDSYTHVLAATISRDLVKEIVVTDLDETTELRVNKAVMVLAMLVSLSGALYYPGLITPLALIVGGVAVQLLSPLIGAVAWPRASTEAAIVAPALGAVLLVLFQLQLVPNPFPTPMVPGLVTASIANLLSFVGISYLTKPQPLSTIERYHGLIHDRL</sequence>
<feature type="transmembrane region" description="Helical" evidence="13">
    <location>
        <begin position="61"/>
        <end position="82"/>
    </location>
</feature>
<evidence type="ECO:0000256" key="9">
    <source>
        <dbReference type="ARBA" id="ARBA00023065"/>
    </source>
</evidence>
<keyword evidence="8" id="KW-0915">Sodium</keyword>
<keyword evidence="10 13" id="KW-0472">Membrane</keyword>
<comment type="similarity">
    <text evidence="2 12">Belongs to the sodium:solute symporter (SSF) (TC 2.A.21) family.</text>
</comment>
<keyword evidence="7 13" id="KW-1133">Transmembrane helix</keyword>
<keyword evidence="5 13" id="KW-0812">Transmembrane</keyword>